<dbReference type="InterPro" id="IPR023158">
    <property type="entry name" value="YerB-like_sf"/>
</dbReference>
<dbReference type="RefSeq" id="WP_338450861.1">
    <property type="nucleotide sequence ID" value="NZ_CP137640.1"/>
</dbReference>
<evidence type="ECO:0000313" key="4">
    <source>
        <dbReference type="EMBL" id="WVX81953.1"/>
    </source>
</evidence>
<keyword evidence="5" id="KW-1185">Reference proteome</keyword>
<feature type="domain" description="DUF3048" evidence="3">
    <location>
        <begin position="227"/>
        <end position="335"/>
    </location>
</feature>
<dbReference type="Pfam" id="PF17479">
    <property type="entry name" value="DUF3048_C"/>
    <property type="match status" value="1"/>
</dbReference>
<evidence type="ECO:0000313" key="5">
    <source>
        <dbReference type="Proteomes" id="UP001357223"/>
    </source>
</evidence>
<dbReference type="EMBL" id="CP137640">
    <property type="protein sequence ID" value="WVX81953.1"/>
    <property type="molecule type" value="Genomic_DNA"/>
</dbReference>
<dbReference type="Pfam" id="PF11258">
    <property type="entry name" value="DUF3048"/>
    <property type="match status" value="1"/>
</dbReference>
<protein>
    <submittedName>
        <fullName evidence="4">DUF3048 domain-containing protein</fullName>
    </submittedName>
</protein>
<dbReference type="InterPro" id="IPR035328">
    <property type="entry name" value="DUF3048_C"/>
</dbReference>
<dbReference type="InterPro" id="IPR021416">
    <property type="entry name" value="DUF3048_N"/>
</dbReference>
<feature type="domain" description="DUF3048" evidence="2">
    <location>
        <begin position="57"/>
        <end position="197"/>
    </location>
</feature>
<gene>
    <name evidence="4" type="ORF">R4Z09_02700</name>
</gene>
<proteinExistence type="predicted"/>
<dbReference type="PROSITE" id="PS51257">
    <property type="entry name" value="PROKAR_LIPOPROTEIN"/>
    <property type="match status" value="1"/>
</dbReference>
<reference evidence="4 5" key="1">
    <citation type="submission" date="2023-10" db="EMBL/GenBank/DDBJ databases">
        <title>Niallia locisalis sp.nov. isolated from a salt pond sample.</title>
        <authorList>
            <person name="Li X.-J."/>
            <person name="Dong L."/>
        </authorList>
    </citation>
    <scope>NUCLEOTIDE SEQUENCE [LARGE SCALE GENOMIC DNA]</scope>
    <source>
        <strain evidence="4 5">DSM 29761</strain>
    </source>
</reference>
<evidence type="ECO:0000259" key="3">
    <source>
        <dbReference type="Pfam" id="PF17479"/>
    </source>
</evidence>
<dbReference type="Proteomes" id="UP001357223">
    <property type="component" value="Chromosome"/>
</dbReference>
<organism evidence="4 5">
    <name type="scientific">Niallia oryzisoli</name>
    <dbReference type="NCBI Taxonomy" id="1737571"/>
    <lineage>
        <taxon>Bacteria</taxon>
        <taxon>Bacillati</taxon>
        <taxon>Bacillota</taxon>
        <taxon>Bacilli</taxon>
        <taxon>Bacillales</taxon>
        <taxon>Bacillaceae</taxon>
        <taxon>Niallia</taxon>
    </lineage>
</organism>
<evidence type="ECO:0000256" key="1">
    <source>
        <dbReference type="SAM" id="MobiDB-lite"/>
    </source>
</evidence>
<dbReference type="SUPFAM" id="SSF159774">
    <property type="entry name" value="YerB-like"/>
    <property type="match status" value="1"/>
</dbReference>
<sequence>MWNKWLVITAATFFILAGCSPKEKVVKENGEVSEQNQEEVNDEGAQQNSELPFHFPLTGIGSSEEVDGRAVAVMINNHPKSRPQSGLSKADIVYEILAEGNVTRFLAIFQSEHPDLIGSVRSAREYYIELARGYDSLYISHGNSSGAKELLDSGYIDYLNGLYYDGTLFERVSFRQAPHNSYISFKNILKGAEQNNYEMDKAPESLVFLTEDEVKGLNGEKAEKFSISYYDKTFSSSFEYDTKLEKYKRFSNGEQTVDYDTEDPVLVDNVFIVEMNHRIIDSNAGLRDIDLTSGGRAYLLQKGQKIEVEWRNVDGRILPYANGEAVGLVPGKTWINIIPADPGLEQLVSFD</sequence>
<dbReference type="Gene3D" id="3.50.90.10">
    <property type="entry name" value="YerB-like"/>
    <property type="match status" value="1"/>
</dbReference>
<feature type="region of interest" description="Disordered" evidence="1">
    <location>
        <begin position="27"/>
        <end position="48"/>
    </location>
</feature>
<evidence type="ECO:0000259" key="2">
    <source>
        <dbReference type="Pfam" id="PF11258"/>
    </source>
</evidence>
<name>A0ABZ2CFZ6_9BACI</name>
<accession>A0ABZ2CFZ6</accession>